<evidence type="ECO:0000256" key="3">
    <source>
        <dbReference type="HAMAP-Rule" id="MF_00654"/>
    </source>
</evidence>
<dbReference type="UniPathway" id="UPA00539"/>
<keyword evidence="6" id="KW-1185">Reference proteome</keyword>
<dbReference type="EMBL" id="AP011112">
    <property type="protein sequence ID" value="BAI69668.1"/>
    <property type="molecule type" value="Genomic_DNA"/>
</dbReference>
<dbReference type="GO" id="GO:0033732">
    <property type="term" value="F:pyrroloquinoline-quinone synthase activity"/>
    <property type="evidence" value="ECO:0007669"/>
    <property type="project" value="UniProtKB-EC"/>
</dbReference>
<feature type="domain" description="Thiaminase-2/PQQC" evidence="4">
    <location>
        <begin position="19"/>
        <end position="222"/>
    </location>
</feature>
<dbReference type="InterPro" id="IPR011845">
    <property type="entry name" value="PqqC"/>
</dbReference>
<dbReference type="InterPro" id="IPR016084">
    <property type="entry name" value="Haem_Oase-like_multi-hlx"/>
</dbReference>
<gene>
    <name evidence="5" type="primary">pqqC2</name>
    <name evidence="3" type="synonym">pqqC</name>
    <name evidence="5" type="ordered locus">HTH_1214</name>
</gene>
<dbReference type="OrthoDB" id="9800756at2"/>
<protein>
    <recommendedName>
        <fullName evidence="3">Pyrroloquinoline-quinone synthase</fullName>
        <ecNumber evidence="3">1.3.3.11</ecNumber>
    </recommendedName>
    <alternativeName>
        <fullName evidence="3">Coenzyme PQQ synthesis protein C</fullName>
    </alternativeName>
    <alternativeName>
        <fullName evidence="3">Pyrroloquinoline quinone biosynthesis protein C</fullName>
    </alternativeName>
</protein>
<evidence type="ECO:0000313" key="5">
    <source>
        <dbReference type="EMBL" id="BAI69668.1"/>
    </source>
</evidence>
<evidence type="ECO:0000259" key="4">
    <source>
        <dbReference type="Pfam" id="PF03070"/>
    </source>
</evidence>
<dbReference type="KEGG" id="hth:HTH_1214"/>
<dbReference type="InterPro" id="IPR004305">
    <property type="entry name" value="Thiaminase-2/PQQC"/>
</dbReference>
<organism evidence="5 6">
    <name type="scientific">Hydrogenobacter thermophilus (strain DSM 6534 / IAM 12695 / TK-6)</name>
    <dbReference type="NCBI Taxonomy" id="608538"/>
    <lineage>
        <taxon>Bacteria</taxon>
        <taxon>Pseudomonadati</taxon>
        <taxon>Aquificota</taxon>
        <taxon>Aquificia</taxon>
        <taxon>Aquificales</taxon>
        <taxon>Aquificaceae</taxon>
        <taxon>Hydrogenobacter</taxon>
    </lineage>
</organism>
<dbReference type="SUPFAM" id="SSF48613">
    <property type="entry name" value="Heme oxygenase-like"/>
    <property type="match status" value="1"/>
</dbReference>
<dbReference type="PATRIC" id="fig|608538.5.peg.1232"/>
<comment type="pathway">
    <text evidence="3">Cofactor biosynthesis; pyrroloquinoline quinone biosynthesis.</text>
</comment>
<dbReference type="InterPro" id="IPR039068">
    <property type="entry name" value="PqqC-like"/>
</dbReference>
<dbReference type="EC" id="1.3.3.11" evidence="3"/>
<dbReference type="Pfam" id="PF03070">
    <property type="entry name" value="TENA_THI-4"/>
    <property type="match status" value="1"/>
</dbReference>
<evidence type="ECO:0000256" key="2">
    <source>
        <dbReference type="ARBA" id="ARBA00023002"/>
    </source>
</evidence>
<evidence type="ECO:0000313" key="6">
    <source>
        <dbReference type="Proteomes" id="UP000002574"/>
    </source>
</evidence>
<comment type="similarity">
    <text evidence="3">Belongs to the PqqC family.</text>
</comment>
<accession>D3DIL6</accession>
<dbReference type="HAMAP" id="MF_00654">
    <property type="entry name" value="PQQ_syn_PqqC"/>
    <property type="match status" value="1"/>
</dbReference>
<dbReference type="AlphaFoldDB" id="D3DIL6"/>
<comment type="catalytic activity">
    <reaction evidence="3">
        <text>6-(2-amino-2-carboxyethyl)-7,8-dioxo-1,2,3,4,7,8-hexahydroquinoline-2,4-dicarboxylate + 3 O2 = pyrroloquinoline quinone + 2 H2O2 + 2 H2O + H(+)</text>
        <dbReference type="Rhea" id="RHEA:10692"/>
        <dbReference type="ChEBI" id="CHEBI:15377"/>
        <dbReference type="ChEBI" id="CHEBI:15378"/>
        <dbReference type="ChEBI" id="CHEBI:15379"/>
        <dbReference type="ChEBI" id="CHEBI:16240"/>
        <dbReference type="ChEBI" id="CHEBI:58442"/>
        <dbReference type="ChEBI" id="CHEBI:58778"/>
        <dbReference type="EC" id="1.3.3.11"/>
    </reaction>
</comment>
<dbReference type="PANTHER" id="PTHR40279:SF3">
    <property type="entry name" value="4-AMINOBENZOATE SYNTHASE"/>
    <property type="match status" value="1"/>
</dbReference>
<dbReference type="NCBIfam" id="TIGR02111">
    <property type="entry name" value="PQQ_syn_pqqC"/>
    <property type="match status" value="1"/>
</dbReference>
<dbReference type="PANTHER" id="PTHR40279">
    <property type="entry name" value="PQQC-LIKE PROTEIN"/>
    <property type="match status" value="1"/>
</dbReference>
<dbReference type="Gene3D" id="1.20.910.10">
    <property type="entry name" value="Heme oxygenase-like"/>
    <property type="match status" value="1"/>
</dbReference>
<dbReference type="KEGG" id="hte:Hydth_1206"/>
<dbReference type="RefSeq" id="WP_012963848.1">
    <property type="nucleotide sequence ID" value="NC_013799.1"/>
</dbReference>
<dbReference type="STRING" id="608538.HTH_1214"/>
<keyword evidence="1 3" id="KW-0884">PQQ biosynthesis</keyword>
<keyword evidence="2 3" id="KW-0560">Oxidoreductase</keyword>
<comment type="function">
    <text evidence="3">Ring cyclization and eight-electron oxidation of 3a-(2-amino-2-carboxyethyl)-4,5-dioxo-4,5,6,7,8,9-hexahydroquinoline-7,9-dicarboxylic-acid to PQQ.</text>
</comment>
<dbReference type="Proteomes" id="UP000002574">
    <property type="component" value="Chromosome"/>
</dbReference>
<name>D3DIL6_HYDTT</name>
<dbReference type="eggNOG" id="COG5424">
    <property type="taxonomic scope" value="Bacteria"/>
</dbReference>
<sequence>MIELGSSLLPFEEFINTLKDFGKDKYHIHHPFHRLMVEGKLTPGQIRAWVVNRFYYQRILPMKDAAIISNCPFPEVRRIWIKRILNHDNYGIEMWIKLGEAVGLNREQIVEGNVLPAVRFAVDTYLNLCKHRSWIYGVATTLTELFAPQAIEERIVALKDKYPWIKPEGFEYFEWRLSQKGISEDFSGTINILKSHVKSPKDQMECIEALSFKLDLLWSLLDAVYYEYILKNDGKTPYD</sequence>
<evidence type="ECO:0000256" key="1">
    <source>
        <dbReference type="ARBA" id="ARBA00022905"/>
    </source>
</evidence>
<reference evidence="5 6" key="1">
    <citation type="journal article" date="2010" name="J. Bacteriol.">
        <title>Complete genome sequence of the thermophilic, obligately chemolithoautotrophic hydrogen-oxidizing bacterium Hydrogenobacter thermophilus TK-6.</title>
        <authorList>
            <person name="Arai H."/>
            <person name="Kanbe H."/>
            <person name="Ishii M."/>
            <person name="Igarashi Y."/>
        </authorList>
    </citation>
    <scope>NUCLEOTIDE SEQUENCE [LARGE SCALE GENOMIC DNA]</scope>
    <source>
        <strain evidence="6">DSM 6534 / IAM 12695 / TK-6 [Tokyo]</strain>
    </source>
</reference>
<dbReference type="GO" id="GO:0018189">
    <property type="term" value="P:pyrroloquinoline quinone biosynthetic process"/>
    <property type="evidence" value="ECO:0007669"/>
    <property type="project" value="UniProtKB-UniRule"/>
</dbReference>
<proteinExistence type="inferred from homology"/>